<dbReference type="eggNOG" id="KOG2980">
    <property type="taxonomic scope" value="Eukaryota"/>
</dbReference>
<evidence type="ECO:0000313" key="10">
    <source>
        <dbReference type="Proteomes" id="UP000006701"/>
    </source>
</evidence>
<dbReference type="PANTHER" id="PTHR43731">
    <property type="entry name" value="RHOMBOID PROTEASE"/>
    <property type="match status" value="1"/>
</dbReference>
<dbReference type="OMA" id="PAWRMLN"/>
<dbReference type="STRING" id="344612.A1CQJ4"/>
<evidence type="ECO:0000256" key="2">
    <source>
        <dbReference type="ARBA" id="ARBA00009045"/>
    </source>
</evidence>
<dbReference type="EMBL" id="DS027059">
    <property type="protein sequence ID" value="EAW07915.1"/>
    <property type="molecule type" value="Genomic_DNA"/>
</dbReference>
<evidence type="ECO:0000259" key="8">
    <source>
        <dbReference type="Pfam" id="PF01694"/>
    </source>
</evidence>
<dbReference type="GO" id="GO:0006465">
    <property type="term" value="P:signal peptide processing"/>
    <property type="evidence" value="ECO:0007669"/>
    <property type="project" value="TreeGrafter"/>
</dbReference>
<dbReference type="RefSeq" id="XP_001269341.1">
    <property type="nucleotide sequence ID" value="XM_001269340.1"/>
</dbReference>
<keyword evidence="4" id="KW-0378">Hydrolase</keyword>
<evidence type="ECO:0000256" key="3">
    <source>
        <dbReference type="ARBA" id="ARBA00022692"/>
    </source>
</evidence>
<dbReference type="Pfam" id="PF01694">
    <property type="entry name" value="Rhomboid"/>
    <property type="match status" value="1"/>
</dbReference>
<dbReference type="SUPFAM" id="SSF144091">
    <property type="entry name" value="Rhomboid-like"/>
    <property type="match status" value="1"/>
</dbReference>
<dbReference type="InterPro" id="IPR022764">
    <property type="entry name" value="Peptidase_S54_rhomboid_dom"/>
</dbReference>
<keyword evidence="6 7" id="KW-0472">Membrane</keyword>
<gene>
    <name evidence="9" type="ORF">ACLA_026320</name>
</gene>
<feature type="transmembrane region" description="Helical" evidence="7">
    <location>
        <begin position="502"/>
        <end position="519"/>
    </location>
</feature>
<feature type="transmembrane region" description="Helical" evidence="7">
    <location>
        <begin position="531"/>
        <end position="547"/>
    </location>
</feature>
<protein>
    <submittedName>
        <fullName evidence="9">Rhomboid family protein, putative</fullName>
    </submittedName>
</protein>
<keyword evidence="10" id="KW-1185">Reference proteome</keyword>
<dbReference type="Proteomes" id="UP000006701">
    <property type="component" value="Unassembled WGS sequence"/>
</dbReference>
<dbReference type="InterPro" id="IPR035952">
    <property type="entry name" value="Rhomboid-like_sf"/>
</dbReference>
<comment type="similarity">
    <text evidence="2">Belongs to the peptidase S54 family.</text>
</comment>
<organism evidence="9 10">
    <name type="scientific">Aspergillus clavatus (strain ATCC 1007 / CBS 513.65 / DSM 816 / NCTC 3887 / NRRL 1 / QM 1276 / 107)</name>
    <dbReference type="NCBI Taxonomy" id="344612"/>
    <lineage>
        <taxon>Eukaryota</taxon>
        <taxon>Fungi</taxon>
        <taxon>Dikarya</taxon>
        <taxon>Ascomycota</taxon>
        <taxon>Pezizomycotina</taxon>
        <taxon>Eurotiomycetes</taxon>
        <taxon>Eurotiomycetidae</taxon>
        <taxon>Eurotiales</taxon>
        <taxon>Aspergillaceae</taxon>
        <taxon>Aspergillus</taxon>
        <taxon>Aspergillus subgen. Fumigati</taxon>
    </lineage>
</organism>
<dbReference type="Gene3D" id="1.20.1540.10">
    <property type="entry name" value="Rhomboid-like"/>
    <property type="match status" value="1"/>
</dbReference>
<feature type="transmembrane region" description="Helical" evidence="7">
    <location>
        <begin position="463"/>
        <end position="481"/>
    </location>
</feature>
<dbReference type="VEuPathDB" id="FungiDB:ACLA_026320"/>
<reference evidence="9 10" key="1">
    <citation type="journal article" date="2008" name="PLoS Genet.">
        <title>Genomic islands in the pathogenic filamentous fungus Aspergillus fumigatus.</title>
        <authorList>
            <person name="Fedorova N.D."/>
            <person name="Khaldi N."/>
            <person name="Joardar V.S."/>
            <person name="Maiti R."/>
            <person name="Amedeo P."/>
            <person name="Anderson M.J."/>
            <person name="Crabtree J."/>
            <person name="Silva J.C."/>
            <person name="Badger J.H."/>
            <person name="Albarraq A."/>
            <person name="Angiuoli S."/>
            <person name="Bussey H."/>
            <person name="Bowyer P."/>
            <person name="Cotty P.J."/>
            <person name="Dyer P.S."/>
            <person name="Egan A."/>
            <person name="Galens K."/>
            <person name="Fraser-Liggett C.M."/>
            <person name="Haas B.J."/>
            <person name="Inman J.M."/>
            <person name="Kent R."/>
            <person name="Lemieux S."/>
            <person name="Malavazi I."/>
            <person name="Orvis J."/>
            <person name="Roemer T."/>
            <person name="Ronning C.M."/>
            <person name="Sundaram J.P."/>
            <person name="Sutton G."/>
            <person name="Turner G."/>
            <person name="Venter J.C."/>
            <person name="White O.R."/>
            <person name="Whitty B.R."/>
            <person name="Youngman P."/>
            <person name="Wolfe K.H."/>
            <person name="Goldman G.H."/>
            <person name="Wortman J.R."/>
            <person name="Jiang B."/>
            <person name="Denning D.W."/>
            <person name="Nierman W.C."/>
        </authorList>
    </citation>
    <scope>NUCLEOTIDE SEQUENCE [LARGE SCALE GENOMIC DNA]</scope>
    <source>
        <strain evidence="10">ATCC 1007 / CBS 513.65 / DSM 816 / NCTC 3887 / NRRL 1</strain>
    </source>
</reference>
<feature type="transmembrane region" description="Helical" evidence="7">
    <location>
        <begin position="435"/>
        <end position="457"/>
    </location>
</feature>
<dbReference type="KEGG" id="act:ACLA_026320"/>
<evidence type="ECO:0000313" key="9">
    <source>
        <dbReference type="EMBL" id="EAW07915.1"/>
    </source>
</evidence>
<accession>A1CQJ4</accession>
<feature type="transmembrane region" description="Helical" evidence="7">
    <location>
        <begin position="319"/>
        <end position="337"/>
    </location>
</feature>
<dbReference type="OrthoDB" id="10260614at2759"/>
<dbReference type="HOGENOM" id="CLU_026938_0_0_1"/>
<dbReference type="FunFam" id="1.20.1540.10:FF:000012">
    <property type="entry name" value="Rhomboid family protein"/>
    <property type="match status" value="1"/>
</dbReference>
<keyword evidence="3 7" id="KW-0812">Transmembrane</keyword>
<name>A1CQJ4_ASPCL</name>
<evidence type="ECO:0000256" key="4">
    <source>
        <dbReference type="ARBA" id="ARBA00022801"/>
    </source>
</evidence>
<evidence type="ECO:0000256" key="1">
    <source>
        <dbReference type="ARBA" id="ARBA00004141"/>
    </source>
</evidence>
<evidence type="ECO:0000256" key="7">
    <source>
        <dbReference type="SAM" id="Phobius"/>
    </source>
</evidence>
<evidence type="ECO:0000256" key="5">
    <source>
        <dbReference type="ARBA" id="ARBA00022989"/>
    </source>
</evidence>
<feature type="transmembrane region" description="Helical" evidence="7">
    <location>
        <begin position="357"/>
        <end position="376"/>
    </location>
</feature>
<keyword evidence="5 7" id="KW-1133">Transmembrane helix</keyword>
<dbReference type="GO" id="GO:0004252">
    <property type="term" value="F:serine-type endopeptidase activity"/>
    <property type="evidence" value="ECO:0007669"/>
    <property type="project" value="InterPro"/>
</dbReference>
<feature type="domain" description="Peptidase S54 rhomboid" evidence="8">
    <location>
        <begin position="395"/>
        <end position="545"/>
    </location>
</feature>
<dbReference type="PANTHER" id="PTHR43731:SF14">
    <property type="entry name" value="PRESENILIN-ASSOCIATED RHOMBOID-LIKE PROTEIN, MITOCHONDRIAL"/>
    <property type="match status" value="1"/>
</dbReference>
<dbReference type="AlphaFoldDB" id="A1CQJ4"/>
<dbReference type="GO" id="GO:0016020">
    <property type="term" value="C:membrane"/>
    <property type="evidence" value="ECO:0007669"/>
    <property type="project" value="UniProtKB-SubCell"/>
</dbReference>
<dbReference type="InterPro" id="IPR050925">
    <property type="entry name" value="Rhomboid_protease_S54"/>
</dbReference>
<proteinExistence type="inferred from homology"/>
<sequence length="568" mass="64124">MSNALCVAWRTPCSGLVPSSLLPSKPTLFRSILCDLRISPSCHSYSSVRRYLYTFDRASLRIPPPAILRSNQTVPATINRSFTTSVSLLSQSTPPVEHGAPPRPQAFTTAEIKGIFGPRVKISTEMGNRVLAVLHGRRVSGTLDLDLPKDIIRAVSASSRDVALEWLREAFPLDEDAAILRRIEREELEEQQKLIRRAEELGLYKPQSGTFGAELGEQNDPYGKSVLKEIREENEARLLAEQERKRQEWLEGEQEDRERLKRHIEKNTSLQKFEDASALEVRERADPTERPVLAWVQKHHLQATEWDMDVSKMTTARRILPSLAVTLLVLGLSYFYAVNYEPPAKGDRMWPDIPPAAATVLAIIGGNLAIYLLWCLPPAWRLLNRYFINVAARPQPISIVGSVFSHQQVQHLGVNMLMLWFIGTRLHDDIGRGQFLGLYMAAGAFGSMASLTVHVLLGNLMTTSLGASGAISGIVAAWCLLHSEEKFTIFFLPHEWHEVISVKGWILLAGLIAFETFNLVSRYRVARLDHWAHLGGYLVGGVWATAWKREHDRKRRENRPWLQRVLSE</sequence>
<dbReference type="GeneID" id="4700636"/>
<comment type="subcellular location">
    <subcellularLocation>
        <location evidence="1">Membrane</location>
        <topology evidence="1">Multi-pass membrane protein</topology>
    </subcellularLocation>
</comment>
<evidence type="ECO:0000256" key="6">
    <source>
        <dbReference type="ARBA" id="ARBA00023136"/>
    </source>
</evidence>